<name>A0A4S4MXY6_9APHY</name>
<reference evidence="1 2" key="1">
    <citation type="submission" date="2019-02" db="EMBL/GenBank/DDBJ databases">
        <title>Genome sequencing of the rare red list fungi Antrodiella citrinella (Flaviporus citrinellus).</title>
        <authorList>
            <person name="Buettner E."/>
            <person name="Kellner H."/>
        </authorList>
    </citation>
    <scope>NUCLEOTIDE SEQUENCE [LARGE SCALE GENOMIC DNA]</scope>
    <source>
        <strain evidence="1 2">DSM 108506</strain>
    </source>
</reference>
<dbReference type="Proteomes" id="UP000308730">
    <property type="component" value="Unassembled WGS sequence"/>
</dbReference>
<evidence type="ECO:0000313" key="1">
    <source>
        <dbReference type="EMBL" id="THH30487.1"/>
    </source>
</evidence>
<dbReference type="OrthoDB" id="439921at2759"/>
<dbReference type="AlphaFoldDB" id="A0A4S4MXY6"/>
<dbReference type="InterPro" id="IPR029045">
    <property type="entry name" value="ClpP/crotonase-like_dom_sf"/>
</dbReference>
<dbReference type="EMBL" id="SGPM01000079">
    <property type="protein sequence ID" value="THH30487.1"/>
    <property type="molecule type" value="Genomic_DNA"/>
</dbReference>
<protein>
    <submittedName>
        <fullName evidence="1">Uncharacterized protein</fullName>
    </submittedName>
</protein>
<comment type="caution">
    <text evidence="1">The sequence shown here is derived from an EMBL/GenBank/DDBJ whole genome shotgun (WGS) entry which is preliminary data.</text>
</comment>
<dbReference type="Gene3D" id="3.90.226.10">
    <property type="entry name" value="2-enoyl-CoA Hydratase, Chain A, domain 1"/>
    <property type="match status" value="1"/>
</dbReference>
<sequence length="90" mass="10044">MAPSSSSGVKKLKNEDDGASWKYSEAVSKLREVQSIIRTPNLNDPGYARQKANGKFWVRERLDALFDARSWVEIGSNEKTGGEIKEFIPG</sequence>
<gene>
    <name evidence="1" type="ORF">EUX98_g3711</name>
</gene>
<proteinExistence type="predicted"/>
<dbReference type="SUPFAM" id="SSF52096">
    <property type="entry name" value="ClpP/crotonase"/>
    <property type="match status" value="1"/>
</dbReference>
<accession>A0A4S4MXY6</accession>
<organism evidence="1 2">
    <name type="scientific">Antrodiella citrinella</name>
    <dbReference type="NCBI Taxonomy" id="2447956"/>
    <lineage>
        <taxon>Eukaryota</taxon>
        <taxon>Fungi</taxon>
        <taxon>Dikarya</taxon>
        <taxon>Basidiomycota</taxon>
        <taxon>Agaricomycotina</taxon>
        <taxon>Agaricomycetes</taxon>
        <taxon>Polyporales</taxon>
        <taxon>Steccherinaceae</taxon>
        <taxon>Antrodiella</taxon>
    </lineage>
</organism>
<evidence type="ECO:0000313" key="2">
    <source>
        <dbReference type="Proteomes" id="UP000308730"/>
    </source>
</evidence>
<keyword evidence="2" id="KW-1185">Reference proteome</keyword>